<evidence type="ECO:0000256" key="1">
    <source>
        <dbReference type="SAM" id="SignalP"/>
    </source>
</evidence>
<dbReference type="EMBL" id="JABAIA010000001">
    <property type="protein sequence ID" value="NLR63231.1"/>
    <property type="molecule type" value="Genomic_DNA"/>
</dbReference>
<sequence>MMKLRTIFTVILPAMALFACNTGRTDELLKHKKWRVYDVKVPQGDPYNNTQLIQAKDLKDGYYTDVYYQFLDNNVFVATIAGKPDSGKYFLLSNGKVISVTASNGSRTAENLVTVEKLDESHFDMKVKSGDYHFILRTRKE</sequence>
<keyword evidence="1" id="KW-0732">Signal</keyword>
<evidence type="ECO:0000313" key="3">
    <source>
        <dbReference type="Proteomes" id="UP000570474"/>
    </source>
</evidence>
<feature type="signal peptide" evidence="1">
    <location>
        <begin position="1"/>
        <end position="19"/>
    </location>
</feature>
<dbReference type="PROSITE" id="PS51257">
    <property type="entry name" value="PROKAR_LIPOPROTEIN"/>
    <property type="match status" value="1"/>
</dbReference>
<name>A0A847RV71_9BACT</name>
<reference evidence="2 3" key="1">
    <citation type="submission" date="2020-04" db="EMBL/GenBank/DDBJ databases">
        <authorList>
            <person name="Yin C."/>
        </authorList>
    </citation>
    <scope>NUCLEOTIDE SEQUENCE [LARGE SCALE GENOMIC DNA]</scope>
    <source>
        <strain evidence="2 3">Ae27</strain>
    </source>
</reference>
<accession>A0A847RV71</accession>
<evidence type="ECO:0000313" key="2">
    <source>
        <dbReference type="EMBL" id="NLR63231.1"/>
    </source>
</evidence>
<protein>
    <recommendedName>
        <fullName evidence="4">Lipocalin-like domain-containing protein</fullName>
    </recommendedName>
</protein>
<dbReference type="AlphaFoldDB" id="A0A847RV71"/>
<feature type="chain" id="PRO_5032534916" description="Lipocalin-like domain-containing protein" evidence="1">
    <location>
        <begin position="20"/>
        <end position="141"/>
    </location>
</feature>
<evidence type="ECO:0008006" key="4">
    <source>
        <dbReference type="Google" id="ProtNLM"/>
    </source>
</evidence>
<dbReference type="Proteomes" id="UP000570474">
    <property type="component" value="Unassembled WGS sequence"/>
</dbReference>
<keyword evidence="3" id="KW-1185">Reference proteome</keyword>
<gene>
    <name evidence="2" type="ORF">HGH92_02825</name>
</gene>
<proteinExistence type="predicted"/>
<organism evidence="2 3">
    <name type="scientific">Chitinophaga varians</name>
    <dbReference type="NCBI Taxonomy" id="2202339"/>
    <lineage>
        <taxon>Bacteria</taxon>
        <taxon>Pseudomonadati</taxon>
        <taxon>Bacteroidota</taxon>
        <taxon>Chitinophagia</taxon>
        <taxon>Chitinophagales</taxon>
        <taxon>Chitinophagaceae</taxon>
        <taxon>Chitinophaga</taxon>
    </lineage>
</organism>
<comment type="caution">
    <text evidence="2">The sequence shown here is derived from an EMBL/GenBank/DDBJ whole genome shotgun (WGS) entry which is preliminary data.</text>
</comment>
<dbReference type="RefSeq" id="WP_168869240.1">
    <property type="nucleotide sequence ID" value="NZ_JABAIA010000001.1"/>
</dbReference>